<dbReference type="InterPro" id="IPR012337">
    <property type="entry name" value="RNaseH-like_sf"/>
</dbReference>
<dbReference type="SUPFAM" id="SSF53098">
    <property type="entry name" value="Ribonuclease H-like"/>
    <property type="match status" value="1"/>
</dbReference>
<feature type="non-terminal residue" evidence="1">
    <location>
        <position position="193"/>
    </location>
</feature>
<keyword evidence="2" id="KW-1185">Reference proteome</keyword>
<accession>A0A9N9IMJ1</accession>
<feature type="non-terminal residue" evidence="1">
    <location>
        <position position="1"/>
    </location>
</feature>
<organism evidence="1 2">
    <name type="scientific">Ambispora leptoticha</name>
    <dbReference type="NCBI Taxonomy" id="144679"/>
    <lineage>
        <taxon>Eukaryota</taxon>
        <taxon>Fungi</taxon>
        <taxon>Fungi incertae sedis</taxon>
        <taxon>Mucoromycota</taxon>
        <taxon>Glomeromycotina</taxon>
        <taxon>Glomeromycetes</taxon>
        <taxon>Archaeosporales</taxon>
        <taxon>Ambisporaceae</taxon>
        <taxon>Ambispora</taxon>
    </lineage>
</organism>
<evidence type="ECO:0000313" key="2">
    <source>
        <dbReference type="Proteomes" id="UP000789508"/>
    </source>
</evidence>
<reference evidence="1" key="1">
    <citation type="submission" date="2021-06" db="EMBL/GenBank/DDBJ databases">
        <authorList>
            <person name="Kallberg Y."/>
            <person name="Tangrot J."/>
            <person name="Rosling A."/>
        </authorList>
    </citation>
    <scope>NUCLEOTIDE SEQUENCE</scope>
    <source>
        <strain evidence="1">FL130A</strain>
    </source>
</reference>
<dbReference type="OrthoDB" id="2319784at2759"/>
<dbReference type="Proteomes" id="UP000789508">
    <property type="component" value="Unassembled WGS sequence"/>
</dbReference>
<name>A0A9N9IMJ1_9GLOM</name>
<comment type="caution">
    <text evidence="1">The sequence shown here is derived from an EMBL/GenBank/DDBJ whole genome shotgun (WGS) entry which is preliminary data.</text>
</comment>
<gene>
    <name evidence="1" type="ORF">ALEPTO_LOCUS12979</name>
</gene>
<evidence type="ECO:0000313" key="1">
    <source>
        <dbReference type="EMBL" id="CAG8741854.1"/>
    </source>
</evidence>
<dbReference type="EMBL" id="CAJVPS010035706">
    <property type="protein sequence ID" value="CAG8741854.1"/>
    <property type="molecule type" value="Genomic_DNA"/>
</dbReference>
<protein>
    <submittedName>
        <fullName evidence="1">2022_t:CDS:1</fullName>
    </submittedName>
</protein>
<dbReference type="AlphaFoldDB" id="A0A9N9IMJ1"/>
<sequence>ILKLDWVEESMNNTKEIVTFFRSHYRAEAILQQEPNTIMLVKPVDTHWETYLDSVQSIIYCKIAIQTSVLQPTISNIIGYNLKTKILGEELWNKLELLKLLHFIKLFESDTPLLSYVYAEWNNLYLSVEELNLDLYHEEEIFNLITTRFKFIFHPALALANLLDPKKALKPDDLTEVIILYLNESYSSATAVH</sequence>
<proteinExistence type="predicted"/>